<dbReference type="EMBL" id="SNYC01000005">
    <property type="protein sequence ID" value="TDQ08412.1"/>
    <property type="molecule type" value="Genomic_DNA"/>
</dbReference>
<organism evidence="2 3">
    <name type="scientific">Pedobacter metabolipauper</name>
    <dbReference type="NCBI Taxonomy" id="425513"/>
    <lineage>
        <taxon>Bacteria</taxon>
        <taxon>Pseudomonadati</taxon>
        <taxon>Bacteroidota</taxon>
        <taxon>Sphingobacteriia</taxon>
        <taxon>Sphingobacteriales</taxon>
        <taxon>Sphingobacteriaceae</taxon>
        <taxon>Pedobacter</taxon>
    </lineage>
</organism>
<dbReference type="RefSeq" id="WP_133576784.1">
    <property type="nucleotide sequence ID" value="NZ_SNYC01000005.1"/>
</dbReference>
<accession>A0A4R6SWB1</accession>
<keyword evidence="3" id="KW-1185">Reference proteome</keyword>
<name>A0A4R6SWB1_9SPHI</name>
<dbReference type="SUPFAM" id="SSF48403">
    <property type="entry name" value="Ankyrin repeat"/>
    <property type="match status" value="1"/>
</dbReference>
<evidence type="ECO:0008006" key="4">
    <source>
        <dbReference type="Google" id="ProtNLM"/>
    </source>
</evidence>
<keyword evidence="1" id="KW-0732">Signal</keyword>
<evidence type="ECO:0000313" key="2">
    <source>
        <dbReference type="EMBL" id="TDQ08412.1"/>
    </source>
</evidence>
<dbReference type="AlphaFoldDB" id="A0A4R6SWB1"/>
<dbReference type="Gene3D" id="1.25.40.20">
    <property type="entry name" value="Ankyrin repeat-containing domain"/>
    <property type="match status" value="1"/>
</dbReference>
<gene>
    <name evidence="2" type="ORF">ATK78_2925</name>
</gene>
<feature type="signal peptide" evidence="1">
    <location>
        <begin position="1"/>
        <end position="30"/>
    </location>
</feature>
<dbReference type="InterPro" id="IPR036770">
    <property type="entry name" value="Ankyrin_rpt-contain_sf"/>
</dbReference>
<evidence type="ECO:0000313" key="3">
    <source>
        <dbReference type="Proteomes" id="UP000295620"/>
    </source>
</evidence>
<dbReference type="Proteomes" id="UP000295620">
    <property type="component" value="Unassembled WGS sequence"/>
</dbReference>
<comment type="caution">
    <text evidence="2">The sequence shown here is derived from an EMBL/GenBank/DDBJ whole genome shotgun (WGS) entry which is preliminary data.</text>
</comment>
<reference evidence="2 3" key="1">
    <citation type="submission" date="2019-03" db="EMBL/GenBank/DDBJ databases">
        <title>Genomic Encyclopedia of Archaeal and Bacterial Type Strains, Phase II (KMG-II): from individual species to whole genera.</title>
        <authorList>
            <person name="Goeker M."/>
        </authorList>
    </citation>
    <scope>NUCLEOTIDE SEQUENCE [LARGE SCALE GENOMIC DNA]</scope>
    <source>
        <strain evidence="2 3">DSM 19035</strain>
    </source>
</reference>
<protein>
    <recommendedName>
        <fullName evidence="4">Ankyrin repeat protein</fullName>
    </recommendedName>
</protein>
<feature type="chain" id="PRO_5020765062" description="Ankyrin repeat protein" evidence="1">
    <location>
        <begin position="31"/>
        <end position="284"/>
    </location>
</feature>
<evidence type="ECO:0000256" key="1">
    <source>
        <dbReference type="SAM" id="SignalP"/>
    </source>
</evidence>
<proteinExistence type="predicted"/>
<dbReference type="OrthoDB" id="1374157at2"/>
<sequence length="284" mass="31330">MKKYLIIFLVAFGYIFPTLALMSISSPAHAQEEMSAGVKLQYFAGACNASQVEVLLANNPTFDIYSSGVTNSPVMVAIDRYITANNAGNLKSCTECLITIRTILKDKRYNFKEMPNRDKTDLMFLLAKGRSVTNTTLYISGYNNLLFAMLDELDKKTGFDINYTLPLYLKTLAGNAIGALASGGLKSTFCALITRYPQLKFNLDKRRDDSSYPALLLAVMSNNMEMVNALASNGADFYLRVNSFGIFPAEELARTLGHTSIVTYLNNRRLGNEPAATTANYCAN</sequence>